<dbReference type="PIR" id="B82636">
    <property type="entry name" value="B82636"/>
</dbReference>
<evidence type="ECO:0000313" key="3">
    <source>
        <dbReference type="Proteomes" id="UP000000812"/>
    </source>
</evidence>
<evidence type="ECO:0000256" key="1">
    <source>
        <dbReference type="SAM" id="MobiDB-lite"/>
    </source>
</evidence>
<reference evidence="2 3" key="1">
    <citation type="journal article" date="2000" name="Nature">
        <title>The genome sequence of the plant pathogen Xylella fastidiosa.</title>
        <authorList>
            <person name="Simpson A.J."/>
            <person name="Reinach F.C."/>
            <person name="Arruda P."/>
            <person name="Abreu F.A."/>
            <person name="Acencio M."/>
            <person name="Alvarenga R."/>
            <person name="Alves L.M."/>
            <person name="Araya J.E."/>
            <person name="Baia G.S."/>
            <person name="Baptista C.S."/>
            <person name="Barros M.H."/>
            <person name="Bonaccorsi E.D."/>
            <person name="Bordin S."/>
            <person name="Bove J.M."/>
            <person name="Briones M.R."/>
            <person name="Bueno M.R."/>
            <person name="Camargo A.A."/>
            <person name="Camargo L.E."/>
            <person name="Carraro D.M."/>
            <person name="Carrer H."/>
            <person name="Colauto N.B."/>
            <person name="Colombo C."/>
            <person name="Costa F.F."/>
            <person name="Costa M.C."/>
            <person name="Costa-Neto C.M."/>
            <person name="Coutinho L.L."/>
            <person name="Cristofani M."/>
            <person name="Dias-Neto E."/>
            <person name="Docena C."/>
            <person name="El-Dorry H."/>
            <person name="Facincani A.P."/>
            <person name="Ferreira A.J."/>
            <person name="Ferreira V.C."/>
            <person name="Ferro J.A."/>
            <person name="Fraga J.S."/>
            <person name="Franca S.C."/>
            <person name="Franco M.C."/>
            <person name="Frohme M."/>
            <person name="Furlan L.R."/>
            <person name="Garnier M."/>
            <person name="Goldman G.H."/>
            <person name="Goldman M.H."/>
            <person name="Gomes S.L."/>
            <person name="Gruber A."/>
            <person name="Ho P.L."/>
            <person name="Hoheisel J.D."/>
            <person name="Junqueira M.L."/>
            <person name="Kemper E.L."/>
            <person name="Kitajima J.P."/>
            <person name="Krieger J.E."/>
            <person name="Kuramae E.E."/>
            <person name="Laigret F."/>
            <person name="Lambais M.R."/>
            <person name="Leite L.C."/>
            <person name="Lemos E.G."/>
            <person name="Lemos M.V."/>
            <person name="Lopes S.A."/>
            <person name="Lopes C.R."/>
            <person name="Machado J.A."/>
            <person name="Machado M.A."/>
            <person name="Madeira A.M."/>
            <person name="Madeira H.M."/>
            <person name="Marino C.L."/>
            <person name="Marques M.V."/>
            <person name="Martins E.A."/>
            <person name="Martins E.M."/>
            <person name="Matsukuma A.Y."/>
            <person name="Menck C.F."/>
            <person name="Miracca E.C."/>
            <person name="Miyaki C.Y."/>
            <person name="Monteriro-Vitorello C.B."/>
            <person name="Moon D.H."/>
            <person name="Nagai M.A."/>
            <person name="Nascimento A.L."/>
            <person name="Netto L.E."/>
            <person name="Nhani A.Jr."/>
            <person name="Nobrega F.G."/>
            <person name="Nunes L.R."/>
            <person name="Oliveira M.A."/>
            <person name="de Oliveira M.C."/>
            <person name="de Oliveira R.C."/>
            <person name="Palmieri D.A."/>
            <person name="Paris A."/>
            <person name="Peixoto B.R."/>
            <person name="Pereira G.A."/>
            <person name="Pereira H.A.Jr."/>
            <person name="Pesquero J.B."/>
            <person name="Quaggio R.B."/>
            <person name="Roberto P.G."/>
            <person name="Rodrigues V."/>
            <person name="de M Rosa A.J."/>
            <person name="de Rosa V.E.Jr."/>
            <person name="de Sa R.G."/>
            <person name="Santelli R.V."/>
            <person name="Sawasaki H.E."/>
            <person name="da Silva A.C."/>
            <person name="da Silva A.M."/>
            <person name="da Silva F.R."/>
            <person name="da Silva W.A.Jr."/>
            <person name="da Silveira J.F."/>
            <person name="Silvestri M.L."/>
            <person name="Siqueira W.J."/>
            <person name="de Souza A.A."/>
            <person name="de Souza A.P."/>
            <person name="Terenzi M.F."/>
            <person name="Truffi D."/>
            <person name="Tsai S.M."/>
            <person name="Tsuhako M.H."/>
            <person name="Vallada H."/>
            <person name="Van Sluys M.A."/>
            <person name="Verjovski-Almeida S."/>
            <person name="Vettore A.L."/>
            <person name="Zago M.A."/>
            <person name="Zatz M."/>
            <person name="Meidanis J."/>
            <person name="Setubal J.C."/>
        </authorList>
    </citation>
    <scope>NUCLEOTIDE SEQUENCE [LARGE SCALE GENOMIC DNA]</scope>
    <source>
        <strain evidence="2 3">9a5c</strain>
    </source>
</reference>
<organism evidence="2 3">
    <name type="scientific">Xylella fastidiosa (strain 9a5c)</name>
    <dbReference type="NCBI Taxonomy" id="160492"/>
    <lineage>
        <taxon>Bacteria</taxon>
        <taxon>Pseudomonadati</taxon>
        <taxon>Pseudomonadota</taxon>
        <taxon>Gammaproteobacteria</taxon>
        <taxon>Lysobacterales</taxon>
        <taxon>Lysobacteraceae</taxon>
        <taxon>Xylella</taxon>
    </lineage>
</organism>
<dbReference type="EMBL" id="AE003849">
    <property type="protein sequence ID" value="AAF84596.1"/>
    <property type="molecule type" value="Genomic_DNA"/>
</dbReference>
<name>Q9PCJ1_XYLFA</name>
<accession>Q9PCJ1</accession>
<dbReference type="KEGG" id="xfa:XF_1788"/>
<sequence>MVSEDLNCSLVFRPRQQVRPKKSIDVQRRTLRAPDPHPAHRHPRGLELATHIPFSASASSPRCRLGSRLPMSGQFGCHRGKARTAHRGAHLRKPRRKNAHPSHGASARDSLWIYQDAGMSMTGAHSLRPAGRWMTIAIPFAPLETVGISGHTQTVLQGPQLLTTLIA</sequence>
<proteinExistence type="predicted"/>
<gene>
    <name evidence="2" type="ordered locus">XF_1788</name>
</gene>
<dbReference type="STRING" id="160492.XF_1788"/>
<feature type="compositionally biased region" description="Basic and acidic residues" evidence="1">
    <location>
        <begin position="22"/>
        <end position="38"/>
    </location>
</feature>
<feature type="region of interest" description="Disordered" evidence="1">
    <location>
        <begin position="18"/>
        <end position="43"/>
    </location>
</feature>
<feature type="region of interest" description="Disordered" evidence="1">
    <location>
        <begin position="83"/>
        <end position="106"/>
    </location>
</feature>
<protein>
    <submittedName>
        <fullName evidence="2">Uncharacterized protein</fullName>
    </submittedName>
</protein>
<evidence type="ECO:0000313" key="2">
    <source>
        <dbReference type="EMBL" id="AAF84596.1"/>
    </source>
</evidence>
<dbReference type="Proteomes" id="UP000000812">
    <property type="component" value="Chromosome"/>
</dbReference>
<dbReference type="HOGENOM" id="CLU_1593924_0_0_6"/>
<feature type="compositionally biased region" description="Basic residues" evidence="1">
    <location>
        <begin position="83"/>
        <end position="100"/>
    </location>
</feature>
<dbReference type="AlphaFoldDB" id="Q9PCJ1"/>